<dbReference type="RefSeq" id="WP_101354034.1">
    <property type="nucleotide sequence ID" value="NZ_PIQO01000006.1"/>
</dbReference>
<accession>A0A2N3LK98</accession>
<proteinExistence type="predicted"/>
<reference evidence="1 2" key="1">
    <citation type="submission" date="2017-11" db="EMBL/GenBank/DDBJ databases">
        <title>Bacillus camelliae sp. nov., isolated from pu'er tea.</title>
        <authorList>
            <person name="Niu L."/>
        </authorList>
    </citation>
    <scope>NUCLEOTIDE SEQUENCE [LARGE SCALE GENOMIC DNA]</scope>
    <source>
        <strain evidence="1 2">7578-1</strain>
    </source>
</reference>
<dbReference type="Proteomes" id="UP000233440">
    <property type="component" value="Unassembled WGS sequence"/>
</dbReference>
<dbReference type="EMBL" id="PIQO01000006">
    <property type="protein sequence ID" value="PKR85052.1"/>
    <property type="molecule type" value="Genomic_DNA"/>
</dbReference>
<organism evidence="1 2">
    <name type="scientific">Heyndrickxia camelliae</name>
    <dbReference type="NCBI Taxonomy" id="1707093"/>
    <lineage>
        <taxon>Bacteria</taxon>
        <taxon>Bacillati</taxon>
        <taxon>Bacillota</taxon>
        <taxon>Bacilli</taxon>
        <taxon>Bacillales</taxon>
        <taxon>Bacillaceae</taxon>
        <taxon>Heyndrickxia</taxon>
    </lineage>
</organism>
<comment type="caution">
    <text evidence="1">The sequence shown here is derived from an EMBL/GenBank/DDBJ whole genome shotgun (WGS) entry which is preliminary data.</text>
</comment>
<name>A0A2N3LK98_9BACI</name>
<gene>
    <name evidence="1" type="ORF">CWO92_09800</name>
</gene>
<dbReference type="AlphaFoldDB" id="A0A2N3LK98"/>
<dbReference type="OrthoDB" id="2941280at2"/>
<keyword evidence="2" id="KW-1185">Reference proteome</keyword>
<evidence type="ECO:0000313" key="2">
    <source>
        <dbReference type="Proteomes" id="UP000233440"/>
    </source>
</evidence>
<protein>
    <submittedName>
        <fullName evidence="1">Uncharacterized protein</fullName>
    </submittedName>
</protein>
<evidence type="ECO:0000313" key="1">
    <source>
        <dbReference type="EMBL" id="PKR85052.1"/>
    </source>
</evidence>
<sequence length="98" mass="11757">MWIVYDNEEGLLGIYDKYEEALSDYEKCKEYQKDYVQGEGEFTTDETVILAKVEKHFYGYETDKKAIDYDENGDEFDTEDNCWDWREDVYTPYGIIKP</sequence>